<dbReference type="InterPro" id="IPR036815">
    <property type="entry name" value="14-3-3_dom_sf"/>
</dbReference>
<dbReference type="SUPFAM" id="SSF48445">
    <property type="entry name" value="14-3-3 protein"/>
    <property type="match status" value="1"/>
</dbReference>
<feature type="coiled-coil region" evidence="2">
    <location>
        <begin position="501"/>
        <end position="573"/>
    </location>
</feature>
<name>A0A699I6I4_TANCI</name>
<feature type="region of interest" description="Disordered" evidence="3">
    <location>
        <begin position="253"/>
        <end position="287"/>
    </location>
</feature>
<evidence type="ECO:0000256" key="1">
    <source>
        <dbReference type="ARBA" id="ARBA00006141"/>
    </source>
</evidence>
<dbReference type="PANTHER" id="PTHR18860">
    <property type="entry name" value="14-3-3 PROTEIN"/>
    <property type="match status" value="1"/>
</dbReference>
<protein>
    <submittedName>
        <fullName evidence="5">14-3-3-like protein GF14 iota</fullName>
    </submittedName>
</protein>
<reference evidence="5" key="1">
    <citation type="journal article" date="2019" name="Sci. Rep.">
        <title>Draft genome of Tanacetum cinerariifolium, the natural source of mosquito coil.</title>
        <authorList>
            <person name="Yamashiro T."/>
            <person name="Shiraishi A."/>
            <person name="Satake H."/>
            <person name="Nakayama K."/>
        </authorList>
    </citation>
    <scope>NUCLEOTIDE SEQUENCE</scope>
</reference>
<feature type="non-terminal residue" evidence="5">
    <location>
        <position position="651"/>
    </location>
</feature>
<comment type="caution">
    <text evidence="5">The sequence shown here is derived from an EMBL/GenBank/DDBJ whole genome shotgun (WGS) entry which is preliminary data.</text>
</comment>
<feature type="non-terminal residue" evidence="5">
    <location>
        <position position="1"/>
    </location>
</feature>
<evidence type="ECO:0000256" key="2">
    <source>
        <dbReference type="SAM" id="Coils"/>
    </source>
</evidence>
<dbReference type="InterPro" id="IPR000308">
    <property type="entry name" value="14-3-3"/>
</dbReference>
<evidence type="ECO:0000313" key="5">
    <source>
        <dbReference type="EMBL" id="GEZ28532.1"/>
    </source>
</evidence>
<dbReference type="Gene3D" id="1.20.190.20">
    <property type="entry name" value="14-3-3 domain"/>
    <property type="match status" value="1"/>
</dbReference>
<accession>A0A699I6I4</accession>
<keyword evidence="2" id="KW-0175">Coiled coil</keyword>
<organism evidence="5">
    <name type="scientific">Tanacetum cinerariifolium</name>
    <name type="common">Dalmatian daisy</name>
    <name type="synonym">Chrysanthemum cinerariifolium</name>
    <dbReference type="NCBI Taxonomy" id="118510"/>
    <lineage>
        <taxon>Eukaryota</taxon>
        <taxon>Viridiplantae</taxon>
        <taxon>Streptophyta</taxon>
        <taxon>Embryophyta</taxon>
        <taxon>Tracheophyta</taxon>
        <taxon>Spermatophyta</taxon>
        <taxon>Magnoliopsida</taxon>
        <taxon>eudicotyledons</taxon>
        <taxon>Gunneridae</taxon>
        <taxon>Pentapetalae</taxon>
        <taxon>asterids</taxon>
        <taxon>campanulids</taxon>
        <taxon>Asterales</taxon>
        <taxon>Asteraceae</taxon>
        <taxon>Asteroideae</taxon>
        <taxon>Anthemideae</taxon>
        <taxon>Anthemidinae</taxon>
        <taxon>Tanacetum</taxon>
    </lineage>
</organism>
<dbReference type="EMBL" id="BKCJ010261044">
    <property type="protein sequence ID" value="GEZ28532.1"/>
    <property type="molecule type" value="Genomic_DNA"/>
</dbReference>
<dbReference type="InterPro" id="IPR023410">
    <property type="entry name" value="14-3-3_domain"/>
</dbReference>
<feature type="domain" description="14-3-3" evidence="4">
    <location>
        <begin position="61"/>
        <end position="97"/>
    </location>
</feature>
<evidence type="ECO:0000259" key="4">
    <source>
        <dbReference type="Pfam" id="PF00244"/>
    </source>
</evidence>
<dbReference type="Pfam" id="PF00244">
    <property type="entry name" value="14-3-3"/>
    <property type="match status" value="1"/>
</dbReference>
<dbReference type="AlphaFoldDB" id="A0A699I6I4"/>
<sequence length="651" mass="71660">GKTKNEIVGYTQPRRVTAMSIAKRVIEGMEMELRDLVVYAICFEDATGPKTIIKVKTCRSKVAFDEEIAELDTISKESYKDITLIIQLLRDNLTLWTSEDGGDENLKGEEAKPTKPEIDAFACPALFPWHTGKSVSRDVLPKSFEFSLEHYATLVAYPALFHKYPEPFLCLVGMSQMDLLSFIRTADPTKVSISERQHDEDEPKILETIVGRVVPLLSVAPDRSSSELEASVGKLFGEEGSDVGPAQLKCQKKRKTKVADVGEPSHPAKKLRDDYEASGGPTVGGKSQSSIQHLFGGAVQNAKVRGGIMPTLPFVSFSVSTMPERDDGDHTELLAGANLCAIRAPQRFVISLDSSDHSGVNITEAEVNYVRNLFGSFIFGADSPFAGGSHPISGSFSDCYGSDFLVGGIRTVIDPDSNLQKVYVPQWNVMNRSCLDTSGVCREMVDEFAPPKFFVSIHGMDRDQLFTEFNVGAARQISLNAEVRMRAEYHIKEKIRLKAVVKEKNQVLNARDEEIKNLKARLLLKEAKAAVAIRLRVETSKLEAAKKSLRDEVTALNERNTILEKERNALDMKVMDLQAVVVSKDRELTDFAAQLTSIKSHNDNLADQGQVPVVGVFANASAFSVLGNNRLCGGLGTLELPKCKETGNKKI</sequence>
<gene>
    <name evidence="5" type="ORF">Tci_500505</name>
</gene>
<comment type="similarity">
    <text evidence="1">Belongs to the 14-3-3 family.</text>
</comment>
<proteinExistence type="inferred from homology"/>
<evidence type="ECO:0000256" key="3">
    <source>
        <dbReference type="SAM" id="MobiDB-lite"/>
    </source>
</evidence>